<dbReference type="AlphaFoldDB" id="A0A0L0W400"/>
<dbReference type="EMBL" id="AJIL01000004">
    <property type="protein sequence ID" value="KNF06202.1"/>
    <property type="molecule type" value="Genomic_DNA"/>
</dbReference>
<dbReference type="Proteomes" id="UP000054564">
    <property type="component" value="Unassembled WGS sequence"/>
</dbReference>
<gene>
    <name evidence="1" type="ORF">PSTG_00710</name>
</gene>
<sequence>MPSRSNGVAVSTTVCRRLGGAGRGSSLGRFSFARACLRTHTRHSIWASIDVRGRTDANRYPVLGVKVRQMTPIDAKNGHQLAVCLVCVDWRLVACGVKLVSNWTSIWRRTRAPV</sequence>
<protein>
    <submittedName>
        <fullName evidence="1">Uncharacterized protein</fullName>
    </submittedName>
</protein>
<evidence type="ECO:0000313" key="1">
    <source>
        <dbReference type="EMBL" id="KNF06202.1"/>
    </source>
</evidence>
<organism evidence="1 2">
    <name type="scientific">Puccinia striiformis f. sp. tritici PST-78</name>
    <dbReference type="NCBI Taxonomy" id="1165861"/>
    <lineage>
        <taxon>Eukaryota</taxon>
        <taxon>Fungi</taxon>
        <taxon>Dikarya</taxon>
        <taxon>Basidiomycota</taxon>
        <taxon>Pucciniomycotina</taxon>
        <taxon>Pucciniomycetes</taxon>
        <taxon>Pucciniales</taxon>
        <taxon>Pucciniaceae</taxon>
        <taxon>Puccinia</taxon>
    </lineage>
</organism>
<reference evidence="2" key="1">
    <citation type="submission" date="2014-03" db="EMBL/GenBank/DDBJ databases">
        <title>The Genome Sequence of Puccinia striiformis f. sp. tritici PST-78.</title>
        <authorList>
            <consortium name="The Broad Institute Genome Sequencing Platform"/>
            <person name="Cuomo C."/>
            <person name="Hulbert S."/>
            <person name="Chen X."/>
            <person name="Walker B."/>
            <person name="Young S.K."/>
            <person name="Zeng Q."/>
            <person name="Gargeya S."/>
            <person name="Fitzgerald M."/>
            <person name="Haas B."/>
            <person name="Abouelleil A."/>
            <person name="Alvarado L."/>
            <person name="Arachchi H.M."/>
            <person name="Berlin A.M."/>
            <person name="Chapman S.B."/>
            <person name="Goldberg J."/>
            <person name="Griggs A."/>
            <person name="Gujja S."/>
            <person name="Hansen M."/>
            <person name="Howarth C."/>
            <person name="Imamovic A."/>
            <person name="Larimer J."/>
            <person name="McCowan C."/>
            <person name="Montmayeur A."/>
            <person name="Murphy C."/>
            <person name="Neiman D."/>
            <person name="Pearson M."/>
            <person name="Priest M."/>
            <person name="Roberts A."/>
            <person name="Saif S."/>
            <person name="Shea T."/>
            <person name="Sisk P."/>
            <person name="Sykes S."/>
            <person name="Wortman J."/>
            <person name="Nusbaum C."/>
            <person name="Birren B."/>
        </authorList>
    </citation>
    <scope>NUCLEOTIDE SEQUENCE [LARGE SCALE GENOMIC DNA]</scope>
    <source>
        <strain evidence="2">race PST-78</strain>
    </source>
</reference>
<proteinExistence type="predicted"/>
<name>A0A0L0W400_9BASI</name>
<comment type="caution">
    <text evidence="1">The sequence shown here is derived from an EMBL/GenBank/DDBJ whole genome shotgun (WGS) entry which is preliminary data.</text>
</comment>
<evidence type="ECO:0000313" key="2">
    <source>
        <dbReference type="Proteomes" id="UP000054564"/>
    </source>
</evidence>
<keyword evidence="2" id="KW-1185">Reference proteome</keyword>
<accession>A0A0L0W400</accession>